<protein>
    <submittedName>
        <fullName evidence="1">Reverse transcriptase domain-containing protein</fullName>
    </submittedName>
</protein>
<comment type="caution">
    <text evidence="1">The sequence shown here is derived from an EMBL/GenBank/DDBJ whole genome shotgun (WGS) entry which is preliminary data.</text>
</comment>
<keyword evidence="1" id="KW-0548">Nucleotidyltransferase</keyword>
<keyword evidence="1" id="KW-0695">RNA-directed DNA polymerase</keyword>
<evidence type="ECO:0000313" key="1">
    <source>
        <dbReference type="EMBL" id="KAH9751501.1"/>
    </source>
</evidence>
<dbReference type="EMBL" id="CM039174">
    <property type="protein sequence ID" value="KAH9751501.1"/>
    <property type="molecule type" value="Genomic_DNA"/>
</dbReference>
<reference evidence="2" key="1">
    <citation type="journal article" date="2023" name="Hortic. Res.">
        <title>A chromosome-level phased genome enabling allele-level studies in sweet orange: a case study on citrus Huanglongbing tolerance.</title>
        <authorList>
            <person name="Wu B."/>
            <person name="Yu Q."/>
            <person name="Deng Z."/>
            <person name="Duan Y."/>
            <person name="Luo F."/>
            <person name="Gmitter F. Jr."/>
        </authorList>
    </citation>
    <scope>NUCLEOTIDE SEQUENCE [LARGE SCALE GENOMIC DNA]</scope>
    <source>
        <strain evidence="2">cv. Valencia</strain>
    </source>
</reference>
<proteinExistence type="predicted"/>
<organism evidence="1 2">
    <name type="scientific">Citrus sinensis</name>
    <name type="common">Sweet orange</name>
    <name type="synonym">Citrus aurantium var. sinensis</name>
    <dbReference type="NCBI Taxonomy" id="2711"/>
    <lineage>
        <taxon>Eukaryota</taxon>
        <taxon>Viridiplantae</taxon>
        <taxon>Streptophyta</taxon>
        <taxon>Embryophyta</taxon>
        <taxon>Tracheophyta</taxon>
        <taxon>Spermatophyta</taxon>
        <taxon>Magnoliopsida</taxon>
        <taxon>eudicotyledons</taxon>
        <taxon>Gunneridae</taxon>
        <taxon>Pentapetalae</taxon>
        <taxon>rosids</taxon>
        <taxon>malvids</taxon>
        <taxon>Sapindales</taxon>
        <taxon>Rutaceae</taxon>
        <taxon>Aurantioideae</taxon>
        <taxon>Citrus</taxon>
    </lineage>
</organism>
<gene>
    <name evidence="1" type="ORF">KPL71_014321</name>
</gene>
<keyword evidence="2" id="KW-1185">Reference proteome</keyword>
<evidence type="ECO:0000313" key="2">
    <source>
        <dbReference type="Proteomes" id="UP000829398"/>
    </source>
</evidence>
<accession>A0ACB8KAV1</accession>
<sequence>MEPNPNLMKAAPPLLEEDRTTKKARFREQGFDEDNPPVMSFTDSLMKDQSGADTEMNEGVDDLDIADEGVIIETDGCIPSVVFSQKMQEQLVLPWKNTVIVKLLGRSIGYRSLCTKLESLWRVNQGFTVIDLENDYYLVRFGAEEDVEFALTQGPWTIFGHYLTIQKWSPSFDCLSDKIETIVAWIRLPGMPLHNYHKRVLRILGEVVGRVIRIDYNTEAAKHGKFARVAVEICLNKPLVSQFQLNGKIQMIEYEGLPTISFECGKYRHTVDTYQSKQEVPRGQGCDEVHLPEGEATGVTVDPAIVDNPNNSLSGPWMIVAKKGRPQKAKEGTIQGNYNRVQNGNVRSGSRFLLLNSEENIANEREISERIPSNHALEINLDLQDENQNSNQPMQPNHRYSLRKHSQRSNRGNVAHPPSPSLVQLRPRPPHANHADQNKLLSPAMQNINPTLATIHNQSATTRDNQPHLASTSLDPLKHSVYSFANPPDGADMLTQFARVNPLFANMTKDNRNNPLGEPPDNGGWNGIGDDEDSEGSTYLARGGVDESRDDSESGGFLEEETDMELKLQAHTLLQTFKALIQKYNPSMVALVEPRISGKKDDDFIIRSGFERSHRIEAEGFSRGIWLMWKDCVKVEVIINHKKFIHFSIANDIGFISWATAVYASPNKHIRDLLWKDLEAVACNVSGPWLLGGDFNTILHPSERRGGSTRSDGVCHRFSDWFHRNQFCDLEFSGPKFTWERGNLLKRLDKSFCNDEWVRKFANSQVMHLPRLNSDHRPILVKFERVSRQASGAKPFRFLASWLTDSRFKTLVTETWRGSGDYVNSAGHFITEVRKWNKEVFGYIHKWKNNILARLAKIQHALEWHRSRHLMDLEMTLKRDLESILSQEEILWPMQTSFVPGRHITENIIIAQEVIHTMRRKSGKIGQMLIKVDLEKAYDRLSWAFIYETLCESGILLDLIRITMDCITSTSMQILWNGESSCTQAAVINDVLNTFCVSSGAKVNKQKSQVFFSKNVQPCNVCNIGIALGFSVTTDLGNYLGMPVLHSRVSKVTYHGILEKVERKLNGWSAKHLSFVGRVTLTQTVLQALPIYSMQTTRLPTTIITKLEQQCRIFIWSGNSEYGFDPTTMSTSLPTKYGSYLWKAIGRVWPKVLQGLRWNVRDGKRIRFWQDAWVADVGLLVNLAVAPIPEAILHDWVADAISFDGSWNWSRFGFLLPHNVVLMIAAIKPPTPVSKADQFYWGSSNSGMFTARTAYNLILGNVVQDEEKTYGVDMICMRCGYVVEDTAHALRDCVTSRRIWNMLLVGRESTSFFTLPTRDWIFANIQGTGNHGNNREWSCIFEVAIWCIWVARNQLLFEDKAVNVESMVRDIRVRAEEILRTFEAFQSDSGLRVQNMFGWLPPRWPYYKLNSDGGRKGSELWGLYQGLILAWQMGLWNLTAKGKSLNATLPLGNDIIGLLSRDWQVSVHHVYREANFAADFTASHALTLPLDLHYFTTPPLGVKTWLRNDGLGTTFPRVFKP</sequence>
<name>A0ACB8KAV1_CITSI</name>
<keyword evidence="1" id="KW-0808">Transferase</keyword>
<dbReference type="Proteomes" id="UP000829398">
    <property type="component" value="Chromosome 5"/>
</dbReference>